<dbReference type="InterPro" id="IPR006179">
    <property type="entry name" value="5_nucleotidase/apyrase"/>
</dbReference>
<gene>
    <name evidence="6" type="ORF">Q428_02490</name>
</gene>
<keyword evidence="1" id="KW-0732">Signal</keyword>
<dbReference type="InterPro" id="IPR008334">
    <property type="entry name" value="5'-Nucleotdase_C"/>
</dbReference>
<keyword evidence="7" id="KW-1185">Reference proteome</keyword>
<comment type="similarity">
    <text evidence="2">Belongs to the 5'-nucleotidase family.</text>
</comment>
<proteinExistence type="inferred from homology"/>
<comment type="caution">
    <text evidence="6">The sequence shown here is derived from an EMBL/GenBank/DDBJ whole genome shotgun (WGS) entry which is preliminary data.</text>
</comment>
<dbReference type="Pfam" id="PF02872">
    <property type="entry name" value="5_nucleotid_C"/>
    <property type="match status" value="1"/>
</dbReference>
<name>A0A017RXH0_9CLOT</name>
<dbReference type="PANTHER" id="PTHR11575:SF24">
    <property type="entry name" value="5'-NUCLEOTIDASE"/>
    <property type="match status" value="1"/>
</dbReference>
<keyword evidence="3" id="KW-1133">Transmembrane helix</keyword>
<dbReference type="EMBL" id="AZQP01000004">
    <property type="protein sequence ID" value="EYE89468.1"/>
    <property type="molecule type" value="Genomic_DNA"/>
</dbReference>
<evidence type="ECO:0000259" key="5">
    <source>
        <dbReference type="Pfam" id="PF02872"/>
    </source>
</evidence>
<dbReference type="PRINTS" id="PR01607">
    <property type="entry name" value="APYRASEFAMLY"/>
</dbReference>
<evidence type="ECO:0000256" key="3">
    <source>
        <dbReference type="SAM" id="Phobius"/>
    </source>
</evidence>
<dbReference type="InterPro" id="IPR029052">
    <property type="entry name" value="Metallo-depent_PP-like"/>
</dbReference>
<protein>
    <submittedName>
        <fullName evidence="6">Metallophosphoesterase</fullName>
    </submittedName>
</protein>
<reference evidence="6 7" key="1">
    <citation type="journal article" date="2014" name="Genome Announc.">
        <title>Draft Genome Sequence of Fervidicella metallireducens Strain AeBT, an Iron-Reducing Thermoanaerobe from the Great Artesian Basin.</title>
        <authorList>
            <person name="Patel B.K."/>
        </authorList>
    </citation>
    <scope>NUCLEOTIDE SEQUENCE [LARGE SCALE GENOMIC DNA]</scope>
    <source>
        <strain evidence="6 7">AeB</strain>
    </source>
</reference>
<keyword evidence="3" id="KW-0812">Transmembrane</keyword>
<dbReference type="InterPro" id="IPR036907">
    <property type="entry name" value="5'-Nucleotdase_C_sf"/>
</dbReference>
<accession>A0A017RXH0</accession>
<sequence length="653" mass="72865">MRRFLRMLSLFVVVVLIFSFSGPLAKSNQKGKSLTILFTHDLHDHFLPFNLLNQGQIINVGGYPRLQSAIDAERKIDKDLLLVDAGDFSMGTLFQTIFSSDAPQLRILGEMGYDVVTLGNHEFDFRADGLAESLKNAKRSTGRLPQIVSSNITFPKDKNGYISESLVNLKKSMEEYGVKEYTILEKNGVKIGIFGLIGKDSADCAPMAGVEFEDVQERAKSMVKTLKEKEKVELIICLSHSGTSNKKSESEDEILARKVPGIDIIISGHTHTKLEKPIVVGKTIIASCGEYSENLGVIRLSQTEKKEWNLDDYRLRQIDETLSENQHISEMVNSYKEIVQKKYLDNFNMGFDEILAYSSFNFTPISEIGLKHQEEPLGNLISDAYIYAVEKAEGTEYEPVTAAIVPCGTVRNSFVKGQISVSDAFNTCSLGIGKDKIPGYPLVSVYLTGKELKTACEVDASITPLMPSAQLYMSGLSYTFNPKRFIFNKVTDAVIKKKDGSVEQIDDEKLYRVVANLYSGQMLSVVGEKSKGILSIIPKTKEGKAVIDFEKQIIYDKGSGKPIELKEWLAVAEYLKSFEKKNGISQIPEYYNGTQGRKVINNNSNIFSLLSKPNKITLTALAVLLIILFILIFVISMIIKRKKHKERVNSIKG</sequence>
<dbReference type="Gene3D" id="3.60.21.10">
    <property type="match status" value="1"/>
</dbReference>
<feature type="transmembrane region" description="Helical" evidence="3">
    <location>
        <begin position="616"/>
        <end position="639"/>
    </location>
</feature>
<keyword evidence="2" id="KW-0547">Nucleotide-binding</keyword>
<organism evidence="6 7">
    <name type="scientific">Fervidicella metallireducens AeB</name>
    <dbReference type="NCBI Taxonomy" id="1403537"/>
    <lineage>
        <taxon>Bacteria</taxon>
        <taxon>Bacillati</taxon>
        <taxon>Bacillota</taxon>
        <taxon>Clostridia</taxon>
        <taxon>Eubacteriales</taxon>
        <taxon>Clostridiaceae</taxon>
        <taxon>Fervidicella</taxon>
    </lineage>
</organism>
<evidence type="ECO:0000256" key="2">
    <source>
        <dbReference type="RuleBase" id="RU362119"/>
    </source>
</evidence>
<dbReference type="SUPFAM" id="SSF56300">
    <property type="entry name" value="Metallo-dependent phosphatases"/>
    <property type="match status" value="1"/>
</dbReference>
<keyword evidence="3" id="KW-0472">Membrane</keyword>
<feature type="domain" description="Calcineurin-like phosphoesterase" evidence="4">
    <location>
        <begin position="35"/>
        <end position="272"/>
    </location>
</feature>
<evidence type="ECO:0000259" key="4">
    <source>
        <dbReference type="Pfam" id="PF00149"/>
    </source>
</evidence>
<dbReference type="GO" id="GO:0046872">
    <property type="term" value="F:metal ion binding"/>
    <property type="evidence" value="ECO:0007669"/>
    <property type="project" value="InterPro"/>
</dbReference>
<feature type="domain" description="5'-Nucleotidase C-terminal" evidence="5">
    <location>
        <begin position="371"/>
        <end position="519"/>
    </location>
</feature>
<dbReference type="CDD" id="cd00845">
    <property type="entry name" value="MPP_UshA_N_like"/>
    <property type="match status" value="1"/>
</dbReference>
<keyword evidence="2" id="KW-0378">Hydrolase</keyword>
<dbReference type="RefSeq" id="WP_242847749.1">
    <property type="nucleotide sequence ID" value="NZ_AZQP01000004.1"/>
</dbReference>
<evidence type="ECO:0000313" key="7">
    <source>
        <dbReference type="Proteomes" id="UP000019681"/>
    </source>
</evidence>
<dbReference type="InterPro" id="IPR004843">
    <property type="entry name" value="Calcineurin-like_PHP"/>
</dbReference>
<dbReference type="Proteomes" id="UP000019681">
    <property type="component" value="Unassembled WGS sequence"/>
</dbReference>
<evidence type="ECO:0000256" key="1">
    <source>
        <dbReference type="ARBA" id="ARBA00022729"/>
    </source>
</evidence>
<dbReference type="SUPFAM" id="SSF55816">
    <property type="entry name" value="5'-nucleotidase (syn. UDP-sugar hydrolase), C-terminal domain"/>
    <property type="match status" value="1"/>
</dbReference>
<dbReference type="Pfam" id="PF00149">
    <property type="entry name" value="Metallophos"/>
    <property type="match status" value="1"/>
</dbReference>
<dbReference type="GO" id="GO:0009166">
    <property type="term" value="P:nucleotide catabolic process"/>
    <property type="evidence" value="ECO:0007669"/>
    <property type="project" value="InterPro"/>
</dbReference>
<dbReference type="STRING" id="1403537.Q428_02490"/>
<dbReference type="InterPro" id="IPR006146">
    <property type="entry name" value="5'-Nucleotdase_CS"/>
</dbReference>
<dbReference type="PANTHER" id="PTHR11575">
    <property type="entry name" value="5'-NUCLEOTIDASE-RELATED"/>
    <property type="match status" value="1"/>
</dbReference>
<dbReference type="GO" id="GO:0000166">
    <property type="term" value="F:nucleotide binding"/>
    <property type="evidence" value="ECO:0007669"/>
    <property type="project" value="UniProtKB-KW"/>
</dbReference>
<dbReference type="PROSITE" id="PS00786">
    <property type="entry name" value="5_NUCLEOTIDASE_2"/>
    <property type="match status" value="1"/>
</dbReference>
<dbReference type="GO" id="GO:0016788">
    <property type="term" value="F:hydrolase activity, acting on ester bonds"/>
    <property type="evidence" value="ECO:0007669"/>
    <property type="project" value="InterPro"/>
</dbReference>
<evidence type="ECO:0000313" key="6">
    <source>
        <dbReference type="EMBL" id="EYE89468.1"/>
    </source>
</evidence>
<dbReference type="Gene3D" id="3.90.780.10">
    <property type="entry name" value="5'-Nucleotidase, C-terminal domain"/>
    <property type="match status" value="1"/>
</dbReference>
<dbReference type="AlphaFoldDB" id="A0A017RXH0"/>